<dbReference type="EMBL" id="MN740521">
    <property type="protein sequence ID" value="QHU30956.1"/>
    <property type="molecule type" value="Genomic_DNA"/>
</dbReference>
<evidence type="ECO:0000313" key="1">
    <source>
        <dbReference type="EMBL" id="QHU30956.1"/>
    </source>
</evidence>
<dbReference type="Gene3D" id="3.40.50.300">
    <property type="entry name" value="P-loop containing nucleotide triphosphate hydrolases"/>
    <property type="match status" value="1"/>
</dbReference>
<dbReference type="SUPFAM" id="SSF52540">
    <property type="entry name" value="P-loop containing nucleoside triphosphate hydrolases"/>
    <property type="match status" value="1"/>
</dbReference>
<organism evidence="1">
    <name type="scientific">viral metagenome</name>
    <dbReference type="NCBI Taxonomy" id="1070528"/>
    <lineage>
        <taxon>unclassified sequences</taxon>
        <taxon>metagenomes</taxon>
        <taxon>organismal metagenomes</taxon>
    </lineage>
</organism>
<accession>A0A6C0LJ32</accession>
<proteinExistence type="predicted"/>
<sequence length="320" mass="37583">MKSKVGSHFDDYLSNTKIHNLHSLTNKLVGALPKKLADLSNIIIYGPSGIGKYSQCLSIISNYSPSKLKYEKKICIPFNKMVHYIKISDIHFEIDFAILGCNSKLLWHDIYTQIVDILNTRKERSCIIVCKFFEEISNDLLDNFYSYMQSNFNNGVNIKFIIITSSISFIPDNIINCCHLVSLPRPSKTNYKKCIKNMTNEADLHELSNIKIYETDCKNMSTPYKMICDEIIKNIINYQNISFGKFRDILYDVFIYNLNIGDSIWYIFNKLGQHNLFTKDKFSRALVTTYTFLRYYNNNYRPIYHLENYFFKLIQIIYDL</sequence>
<protein>
    <submittedName>
        <fullName evidence="1">Uncharacterized protein</fullName>
    </submittedName>
</protein>
<dbReference type="InterPro" id="IPR027417">
    <property type="entry name" value="P-loop_NTPase"/>
</dbReference>
<name>A0A6C0LJ32_9ZZZZ</name>
<dbReference type="AlphaFoldDB" id="A0A6C0LJ32"/>
<reference evidence="1" key="1">
    <citation type="journal article" date="2020" name="Nature">
        <title>Giant virus diversity and host interactions through global metagenomics.</title>
        <authorList>
            <person name="Schulz F."/>
            <person name="Roux S."/>
            <person name="Paez-Espino D."/>
            <person name="Jungbluth S."/>
            <person name="Walsh D.A."/>
            <person name="Denef V.J."/>
            <person name="McMahon K.D."/>
            <person name="Konstantinidis K.T."/>
            <person name="Eloe-Fadrosh E.A."/>
            <person name="Kyrpides N.C."/>
            <person name="Woyke T."/>
        </authorList>
    </citation>
    <scope>NUCLEOTIDE SEQUENCE</scope>
    <source>
        <strain evidence="1">GVMAG-M-3300027892-73</strain>
    </source>
</reference>